<comment type="caution">
    <text evidence="2">The sequence shown here is derived from an EMBL/GenBank/DDBJ whole genome shotgun (WGS) entry which is preliminary data.</text>
</comment>
<keyword evidence="3" id="KW-1185">Reference proteome</keyword>
<reference evidence="3" key="1">
    <citation type="submission" date="2016-09" db="EMBL/GenBank/DDBJ databases">
        <authorList>
            <person name="Gulvik C.A."/>
        </authorList>
    </citation>
    <scope>NUCLEOTIDE SEQUENCE [LARGE SCALE GENOMIC DNA]</scope>
    <source>
        <strain evidence="3">LMG 26676</strain>
    </source>
</reference>
<dbReference type="EMBL" id="MIKC01000042">
    <property type="protein sequence ID" value="OEG20226.1"/>
    <property type="molecule type" value="Genomic_DNA"/>
</dbReference>
<dbReference type="Proteomes" id="UP000094469">
    <property type="component" value="Unassembled WGS sequence"/>
</dbReference>
<gene>
    <name evidence="2" type="ORF">BCR24_09915</name>
</gene>
<organism evidence="2 3">
    <name type="scientific">Enterococcus ureilyticus</name>
    <dbReference type="NCBI Taxonomy" id="1131292"/>
    <lineage>
        <taxon>Bacteria</taxon>
        <taxon>Bacillati</taxon>
        <taxon>Bacillota</taxon>
        <taxon>Bacilli</taxon>
        <taxon>Lactobacillales</taxon>
        <taxon>Enterococcaceae</taxon>
        <taxon>Enterococcus</taxon>
    </lineage>
</organism>
<evidence type="ECO:0000313" key="2">
    <source>
        <dbReference type="EMBL" id="OEG20226.1"/>
    </source>
</evidence>
<evidence type="ECO:0000256" key="1">
    <source>
        <dbReference type="SAM" id="Phobius"/>
    </source>
</evidence>
<dbReference type="RefSeq" id="WP_069641542.1">
    <property type="nucleotide sequence ID" value="NZ_JAFBEZ010000008.1"/>
</dbReference>
<name>A0A1E5H5V4_9ENTE</name>
<accession>A0A1E5H5V4</accession>
<sequence>MASLYNNLKKRKEDYVFTGAVITQLPTLVSHCPTEVDQFVWFSGGILFWLIHWRTQRKMYKKLGISKVEQKIIRILGEYEVNIKNEYCVLVRKAEG</sequence>
<evidence type="ECO:0000313" key="3">
    <source>
        <dbReference type="Proteomes" id="UP000094469"/>
    </source>
</evidence>
<feature type="transmembrane region" description="Helical" evidence="1">
    <location>
        <begin position="38"/>
        <end position="55"/>
    </location>
</feature>
<protein>
    <submittedName>
        <fullName evidence="2">Uncharacterized protein</fullName>
    </submittedName>
</protein>
<dbReference type="OrthoDB" id="2189417at2"/>
<keyword evidence="1" id="KW-0812">Transmembrane</keyword>
<proteinExistence type="predicted"/>
<dbReference type="AlphaFoldDB" id="A0A1E5H5V4"/>
<keyword evidence="1" id="KW-1133">Transmembrane helix</keyword>
<keyword evidence="1" id="KW-0472">Membrane</keyword>